<dbReference type="RefSeq" id="WP_203868860.1">
    <property type="nucleotide sequence ID" value="NZ_BONW01000028.1"/>
</dbReference>
<dbReference type="PROSITE" id="PS00041">
    <property type="entry name" value="HTH_ARAC_FAMILY_1"/>
    <property type="match status" value="1"/>
</dbReference>
<dbReference type="InterPro" id="IPR018060">
    <property type="entry name" value="HTH_AraC"/>
</dbReference>
<keyword evidence="3" id="KW-0804">Transcription</keyword>
<dbReference type="PROSITE" id="PS01124">
    <property type="entry name" value="HTH_ARAC_FAMILY_2"/>
    <property type="match status" value="1"/>
</dbReference>
<keyword evidence="6" id="KW-1185">Reference proteome</keyword>
<evidence type="ECO:0000259" key="4">
    <source>
        <dbReference type="PROSITE" id="PS01124"/>
    </source>
</evidence>
<dbReference type="SUPFAM" id="SSF46689">
    <property type="entry name" value="Homeodomain-like"/>
    <property type="match status" value="1"/>
</dbReference>
<dbReference type="Pfam" id="PF14525">
    <property type="entry name" value="AraC_binding_2"/>
    <property type="match status" value="1"/>
</dbReference>
<protein>
    <submittedName>
        <fullName evidence="5">Transcriptional regulator</fullName>
    </submittedName>
</protein>
<evidence type="ECO:0000313" key="5">
    <source>
        <dbReference type="EMBL" id="GIG90440.1"/>
    </source>
</evidence>
<keyword evidence="1" id="KW-0805">Transcription regulation</keyword>
<sequence length="327" mass="35793">MLVLDTRSLPAGERAEAFQVTVSANCSSSMASFEDPASIHAKMTVFDFGRAKVFNIEASGTTLRRTPRMARAMNESSIVLALPMRTDNHLAWAREGRVFGPRDLMLVDLSLPYVYGWSGGGASYALHVDVENLGVPRDAIHRAARELRGSPLYELVRDHVARVTAQADQLVDSGAAPELGAASAELMRALVVSAAGDDRRLRDAMHSSMQARVQAYVRNNLRDPDLTPARIAAANAISLRALYKLYETMGQSLERSIIEQRLHGARADLTAARPRYASIAATARAWGFSNPSFFSSKFREVFGVTPRQIATKQTTARHDNLPSPPSR</sequence>
<evidence type="ECO:0000256" key="3">
    <source>
        <dbReference type="ARBA" id="ARBA00023163"/>
    </source>
</evidence>
<feature type="domain" description="HTH araC/xylS-type" evidence="4">
    <location>
        <begin position="211"/>
        <end position="312"/>
    </location>
</feature>
<evidence type="ECO:0000313" key="6">
    <source>
        <dbReference type="Proteomes" id="UP000646749"/>
    </source>
</evidence>
<dbReference type="InterPro" id="IPR009057">
    <property type="entry name" value="Homeodomain-like_sf"/>
</dbReference>
<organism evidence="5 6">
    <name type="scientific">Plantactinospora endophytica</name>
    <dbReference type="NCBI Taxonomy" id="673535"/>
    <lineage>
        <taxon>Bacteria</taxon>
        <taxon>Bacillati</taxon>
        <taxon>Actinomycetota</taxon>
        <taxon>Actinomycetes</taxon>
        <taxon>Micromonosporales</taxon>
        <taxon>Micromonosporaceae</taxon>
        <taxon>Plantactinospora</taxon>
    </lineage>
</organism>
<dbReference type="PANTHER" id="PTHR46796">
    <property type="entry name" value="HTH-TYPE TRANSCRIPTIONAL ACTIVATOR RHAS-RELATED"/>
    <property type="match status" value="1"/>
</dbReference>
<gene>
    <name evidence="5" type="ORF">Pen02_53760</name>
</gene>
<dbReference type="EMBL" id="BONW01000028">
    <property type="protein sequence ID" value="GIG90440.1"/>
    <property type="molecule type" value="Genomic_DNA"/>
</dbReference>
<comment type="caution">
    <text evidence="5">The sequence shown here is derived from an EMBL/GenBank/DDBJ whole genome shotgun (WGS) entry which is preliminary data.</text>
</comment>
<reference evidence="5 6" key="1">
    <citation type="submission" date="2021-01" db="EMBL/GenBank/DDBJ databases">
        <title>Whole genome shotgun sequence of Plantactinospora endophytica NBRC 110450.</title>
        <authorList>
            <person name="Komaki H."/>
            <person name="Tamura T."/>
        </authorList>
    </citation>
    <scope>NUCLEOTIDE SEQUENCE [LARGE SCALE GENOMIC DNA]</scope>
    <source>
        <strain evidence="5 6">NBRC 110450</strain>
    </source>
</reference>
<evidence type="ECO:0000256" key="1">
    <source>
        <dbReference type="ARBA" id="ARBA00023015"/>
    </source>
</evidence>
<accession>A0ABQ4E6Y3</accession>
<dbReference type="InterPro" id="IPR050204">
    <property type="entry name" value="AraC_XylS_family_regulators"/>
</dbReference>
<name>A0ABQ4E6Y3_9ACTN</name>
<dbReference type="PANTHER" id="PTHR46796:SF6">
    <property type="entry name" value="ARAC SUBFAMILY"/>
    <property type="match status" value="1"/>
</dbReference>
<evidence type="ECO:0000256" key="2">
    <source>
        <dbReference type="ARBA" id="ARBA00023125"/>
    </source>
</evidence>
<keyword evidence="2" id="KW-0238">DNA-binding</keyword>
<dbReference type="Pfam" id="PF12833">
    <property type="entry name" value="HTH_18"/>
    <property type="match status" value="1"/>
</dbReference>
<dbReference type="Gene3D" id="1.10.10.60">
    <property type="entry name" value="Homeodomain-like"/>
    <property type="match status" value="1"/>
</dbReference>
<dbReference type="InterPro" id="IPR018062">
    <property type="entry name" value="HTH_AraC-typ_CS"/>
</dbReference>
<proteinExistence type="predicted"/>
<dbReference type="InterPro" id="IPR035418">
    <property type="entry name" value="AraC-bd_2"/>
</dbReference>
<dbReference type="Proteomes" id="UP000646749">
    <property type="component" value="Unassembled WGS sequence"/>
</dbReference>
<dbReference type="SMART" id="SM00342">
    <property type="entry name" value="HTH_ARAC"/>
    <property type="match status" value="1"/>
</dbReference>